<keyword evidence="1" id="KW-0472">Membrane</keyword>
<sequence>MEDQYILGLLHNLETATWAVLAFTTFVLISQVHYRTKLAELPTFEIDGGNEKWGRTYLESAPKLYEEGYKKTKPGSCQLQMVQGRLDTPYHDLNTYYGASQVLEVKYTKAPPDELLAPYCINTDLNPALSRLNPVIYLEVENAPKEEIPRCENWTPVIIYQKLMNTVAKVPGTKA</sequence>
<keyword evidence="1" id="KW-0812">Transmembrane</keyword>
<evidence type="ECO:0000256" key="1">
    <source>
        <dbReference type="SAM" id="Phobius"/>
    </source>
</evidence>
<dbReference type="OrthoDB" id="1844152at2759"/>
<dbReference type="GeneID" id="43656258"/>
<keyword evidence="3" id="KW-1185">Reference proteome</keyword>
<dbReference type="EMBL" id="ML737579">
    <property type="protein sequence ID" value="KAE8368907.1"/>
    <property type="molecule type" value="Genomic_DNA"/>
</dbReference>
<protein>
    <submittedName>
        <fullName evidence="2">Uncharacterized protein</fullName>
    </submittedName>
</protein>
<reference evidence="2 3" key="1">
    <citation type="submission" date="2019-04" db="EMBL/GenBank/DDBJ databases">
        <title>Friends and foes A comparative genomics studyof 23 Aspergillus species from section Flavi.</title>
        <authorList>
            <consortium name="DOE Joint Genome Institute"/>
            <person name="Kjaerbolling I."/>
            <person name="Vesth T."/>
            <person name="Frisvad J.C."/>
            <person name="Nybo J.L."/>
            <person name="Theobald S."/>
            <person name="Kildgaard S."/>
            <person name="Isbrandt T."/>
            <person name="Kuo A."/>
            <person name="Sato A."/>
            <person name="Lyhne E.K."/>
            <person name="Kogle M.E."/>
            <person name="Wiebenga A."/>
            <person name="Kun R.S."/>
            <person name="Lubbers R.J."/>
            <person name="Makela M.R."/>
            <person name="Barry K."/>
            <person name="Chovatia M."/>
            <person name="Clum A."/>
            <person name="Daum C."/>
            <person name="Haridas S."/>
            <person name="He G."/>
            <person name="LaButti K."/>
            <person name="Lipzen A."/>
            <person name="Mondo S."/>
            <person name="Riley R."/>
            <person name="Salamov A."/>
            <person name="Simmons B.A."/>
            <person name="Magnuson J.K."/>
            <person name="Henrissat B."/>
            <person name="Mortensen U.H."/>
            <person name="Larsen T.O."/>
            <person name="Devries R.P."/>
            <person name="Grigoriev I.V."/>
            <person name="Machida M."/>
            <person name="Baker S.E."/>
            <person name="Andersen M.R."/>
        </authorList>
    </citation>
    <scope>NUCLEOTIDE SEQUENCE [LARGE SCALE GENOMIC DNA]</scope>
    <source>
        <strain evidence="2 3">CBS 763.97</strain>
    </source>
</reference>
<dbReference type="Proteomes" id="UP000326268">
    <property type="component" value="Unassembled WGS sequence"/>
</dbReference>
<keyword evidence="1" id="KW-1133">Transmembrane helix</keyword>
<dbReference type="AlphaFoldDB" id="A0A5N7AGA2"/>
<name>A0A5N7AGA2_9EURO</name>
<evidence type="ECO:0000313" key="2">
    <source>
        <dbReference type="EMBL" id="KAE8368907.1"/>
    </source>
</evidence>
<proteinExistence type="predicted"/>
<gene>
    <name evidence="2" type="ORF">BDV27DRAFT_153541</name>
</gene>
<feature type="transmembrane region" description="Helical" evidence="1">
    <location>
        <begin position="15"/>
        <end position="34"/>
    </location>
</feature>
<organism evidence="2 3">
    <name type="scientific">Aspergillus caelatus</name>
    <dbReference type="NCBI Taxonomy" id="61420"/>
    <lineage>
        <taxon>Eukaryota</taxon>
        <taxon>Fungi</taxon>
        <taxon>Dikarya</taxon>
        <taxon>Ascomycota</taxon>
        <taxon>Pezizomycotina</taxon>
        <taxon>Eurotiomycetes</taxon>
        <taxon>Eurotiomycetidae</taxon>
        <taxon>Eurotiales</taxon>
        <taxon>Aspergillaceae</taxon>
        <taxon>Aspergillus</taxon>
        <taxon>Aspergillus subgen. Circumdati</taxon>
    </lineage>
</organism>
<accession>A0A5N7AGA2</accession>
<dbReference type="RefSeq" id="XP_031931988.1">
    <property type="nucleotide sequence ID" value="XM_032071812.1"/>
</dbReference>
<evidence type="ECO:0000313" key="3">
    <source>
        <dbReference type="Proteomes" id="UP000326268"/>
    </source>
</evidence>